<feature type="domain" description="FBD" evidence="1">
    <location>
        <begin position="303"/>
        <end position="375"/>
    </location>
</feature>
<name>A0A1J6IEL1_NICAT</name>
<sequence length="385" mass="43685">MIGRCKRLKVEGDTLDRLTDLPIYVKHQIEEHLSIEEAAKRSVLSRAWRHVWSSIPKLVFSAQFCKNKPSEKLIDIINTILSQHDGAIKAILLNISTIPSSQHSIIDQWMLLLSRNGRHPALGVSTSSKVFHYVATSFLWMPNLENLRFMSCSGLHHLKICAPELLLLSFFTSGIDNLQLGHFIDCRKLKAVALASQNNQHKVMNLTNLLSGWTKVCRLLLDSYYLKSFASGTEVERFATRLDNLRVLSFHQFNFDDEDQISSLIRMLSASPNLNALLFSLGSKNKGDIEVNVNHFEGPTYRRQGLNKLKELKIDHFHGSRTELLFVRSILASAPLLLKATLLLDESVHEGQHLKISKELKGFPQASPKLKIICEPLKQTKRVLH</sequence>
<dbReference type="Proteomes" id="UP000187609">
    <property type="component" value="Unassembled WGS sequence"/>
</dbReference>
<dbReference type="InterPro" id="IPR036047">
    <property type="entry name" value="F-box-like_dom_sf"/>
</dbReference>
<dbReference type="SMART" id="SM00579">
    <property type="entry name" value="FBD"/>
    <property type="match status" value="1"/>
</dbReference>
<accession>A0A1J6IEL1</accession>
<comment type="caution">
    <text evidence="2">The sequence shown here is derived from an EMBL/GenBank/DDBJ whole genome shotgun (WGS) entry which is preliminary data.</text>
</comment>
<keyword evidence="3" id="KW-1185">Reference proteome</keyword>
<dbReference type="Pfam" id="PF23622">
    <property type="entry name" value="LRR_At1g61320_AtMIF1"/>
    <property type="match status" value="1"/>
</dbReference>
<evidence type="ECO:0000313" key="3">
    <source>
        <dbReference type="Proteomes" id="UP000187609"/>
    </source>
</evidence>
<dbReference type="AlphaFoldDB" id="A0A1J6IEL1"/>
<dbReference type="STRING" id="49451.A0A1J6IEL1"/>
<dbReference type="EMBL" id="MJEQ01037194">
    <property type="protein sequence ID" value="OIS96214.1"/>
    <property type="molecule type" value="Genomic_DNA"/>
</dbReference>
<evidence type="ECO:0000313" key="2">
    <source>
        <dbReference type="EMBL" id="OIS96214.1"/>
    </source>
</evidence>
<dbReference type="SUPFAM" id="SSF52047">
    <property type="entry name" value="RNI-like"/>
    <property type="match status" value="1"/>
</dbReference>
<gene>
    <name evidence="2" type="ORF">A4A49_05343</name>
</gene>
<reference evidence="2" key="1">
    <citation type="submission" date="2016-11" db="EMBL/GenBank/DDBJ databases">
        <title>The genome of Nicotiana attenuata.</title>
        <authorList>
            <person name="Xu S."/>
            <person name="Brockmoeller T."/>
            <person name="Gaquerel E."/>
            <person name="Navarro A."/>
            <person name="Kuhl H."/>
            <person name="Gase K."/>
            <person name="Ling Z."/>
            <person name="Zhou W."/>
            <person name="Kreitzer C."/>
            <person name="Stanke M."/>
            <person name="Tang H."/>
            <person name="Lyons E."/>
            <person name="Pandey P."/>
            <person name="Pandey S.P."/>
            <person name="Timmermann B."/>
            <person name="Baldwin I.T."/>
        </authorList>
    </citation>
    <scope>NUCLEOTIDE SEQUENCE [LARGE SCALE GENOMIC DNA]</scope>
    <source>
        <strain evidence="2">UT</strain>
    </source>
</reference>
<evidence type="ECO:0000259" key="1">
    <source>
        <dbReference type="SMART" id="SM00579"/>
    </source>
</evidence>
<proteinExistence type="predicted"/>
<dbReference type="OMA" id="PINVKHQ"/>
<protein>
    <submittedName>
        <fullName evidence="2">F-boxfbd/lrr-repeat protein</fullName>
    </submittedName>
</protein>
<dbReference type="Gramene" id="OIS96214">
    <property type="protein sequence ID" value="OIS96214"/>
    <property type="gene ID" value="A4A49_05343"/>
</dbReference>
<dbReference type="InterPro" id="IPR006566">
    <property type="entry name" value="FBD"/>
</dbReference>
<dbReference type="InterPro" id="IPR053772">
    <property type="entry name" value="At1g61320/At1g61330-like"/>
</dbReference>
<dbReference type="PANTHER" id="PTHR34145:SF28">
    <property type="entry name" value="F-BOX DOMAIN-CONTAINING PROTEIN"/>
    <property type="match status" value="1"/>
</dbReference>
<organism evidence="2 3">
    <name type="scientific">Nicotiana attenuata</name>
    <name type="common">Coyote tobacco</name>
    <dbReference type="NCBI Taxonomy" id="49451"/>
    <lineage>
        <taxon>Eukaryota</taxon>
        <taxon>Viridiplantae</taxon>
        <taxon>Streptophyta</taxon>
        <taxon>Embryophyta</taxon>
        <taxon>Tracheophyta</taxon>
        <taxon>Spermatophyta</taxon>
        <taxon>Magnoliopsida</taxon>
        <taxon>eudicotyledons</taxon>
        <taxon>Gunneridae</taxon>
        <taxon>Pentapetalae</taxon>
        <taxon>asterids</taxon>
        <taxon>lamiids</taxon>
        <taxon>Solanales</taxon>
        <taxon>Solanaceae</taxon>
        <taxon>Nicotianoideae</taxon>
        <taxon>Nicotianeae</taxon>
        <taxon>Nicotiana</taxon>
    </lineage>
</organism>
<dbReference type="InterPro" id="IPR055357">
    <property type="entry name" value="LRR_At1g61320_AtMIF1"/>
</dbReference>
<dbReference type="PANTHER" id="PTHR34145">
    <property type="entry name" value="OS02G0105600 PROTEIN"/>
    <property type="match status" value="1"/>
</dbReference>
<dbReference type="SUPFAM" id="SSF81383">
    <property type="entry name" value="F-box domain"/>
    <property type="match status" value="1"/>
</dbReference>